<gene>
    <name evidence="1" type="ORF">R1CP_26520</name>
</gene>
<dbReference type="InterPro" id="IPR027417">
    <property type="entry name" value="P-loop_NTPase"/>
</dbReference>
<dbReference type="PATRIC" id="fig|37919.13.peg.5559"/>
<keyword evidence="1" id="KW-0418">Kinase</keyword>
<dbReference type="Gene3D" id="3.40.50.300">
    <property type="entry name" value="P-loop containing nucleotide triphosphate hydrolases"/>
    <property type="match status" value="1"/>
</dbReference>
<keyword evidence="1" id="KW-0808">Transferase</keyword>
<reference evidence="1 2" key="1">
    <citation type="submission" date="2014-07" db="EMBL/GenBank/DDBJ databases">
        <authorList>
            <person name="Zhang J.E."/>
            <person name="Yang H."/>
            <person name="Guo J."/>
            <person name="Deng Z."/>
            <person name="Luo H."/>
            <person name="Luo M."/>
            <person name="Zhao B."/>
        </authorList>
    </citation>
    <scope>NUCLEOTIDE SEQUENCE [LARGE SCALE GENOMIC DNA]</scope>
    <source>
        <strain evidence="1 2">1CP</strain>
    </source>
</reference>
<evidence type="ECO:0000313" key="2">
    <source>
        <dbReference type="Proteomes" id="UP000186108"/>
    </source>
</evidence>
<accession>A0A1B1KBI8</accession>
<dbReference type="AlphaFoldDB" id="A0A1B1KBI8"/>
<proteinExistence type="predicted"/>
<evidence type="ECO:0000313" key="1">
    <source>
        <dbReference type="EMBL" id="ANS29951.1"/>
    </source>
</evidence>
<dbReference type="GO" id="GO:0016301">
    <property type="term" value="F:kinase activity"/>
    <property type="evidence" value="ECO:0007669"/>
    <property type="project" value="UniProtKB-KW"/>
</dbReference>
<organism evidence="1 2">
    <name type="scientific">Rhodococcus opacus</name>
    <name type="common">Nocardia opaca</name>
    <dbReference type="NCBI Taxonomy" id="37919"/>
    <lineage>
        <taxon>Bacteria</taxon>
        <taxon>Bacillati</taxon>
        <taxon>Actinomycetota</taxon>
        <taxon>Actinomycetes</taxon>
        <taxon>Mycobacteriales</taxon>
        <taxon>Nocardiaceae</taxon>
        <taxon>Rhodococcus</taxon>
    </lineage>
</organism>
<dbReference type="SUPFAM" id="SSF52540">
    <property type="entry name" value="P-loop containing nucleoside triphosphate hydrolases"/>
    <property type="match status" value="1"/>
</dbReference>
<sequence>MRIDSIEQAILDSSLAAPSVAEAGYRVGYAVARDILRGNVSVVADSVNPIDVTRDAWRTVARDLDASLAEIEVVCSDEQEHRRRVETRVVDVAGLRVPTWSDVVRREYQPVDSSVHVLDTAGRDATACIDEALAVVSAVGRPQ</sequence>
<dbReference type="PANTHER" id="PTHR37807">
    <property type="entry name" value="OS07G0160300 PROTEIN"/>
    <property type="match status" value="1"/>
</dbReference>
<dbReference type="EMBL" id="CP009111">
    <property type="protein sequence ID" value="ANS29951.1"/>
    <property type="molecule type" value="Genomic_DNA"/>
</dbReference>
<dbReference type="Proteomes" id="UP000186108">
    <property type="component" value="Chromosome"/>
</dbReference>
<dbReference type="PANTHER" id="PTHR37807:SF3">
    <property type="entry name" value="OS07G0160300 PROTEIN"/>
    <property type="match status" value="1"/>
</dbReference>
<protein>
    <submittedName>
        <fullName evidence="1">Kinase</fullName>
    </submittedName>
</protein>
<name>A0A1B1KBI8_RHOOP</name>